<evidence type="ECO:0000313" key="1">
    <source>
        <dbReference type="EMBL" id="KAH9826689.1"/>
    </source>
</evidence>
<sequence>MPELPISSKLLCTSQGKREILILALVLKSMRKKRFMRRWILRVVIEATGKRRCLLQICRQKQ</sequence>
<dbReference type="Proteomes" id="UP001138500">
    <property type="component" value="Unassembled WGS sequence"/>
</dbReference>
<protein>
    <submittedName>
        <fullName evidence="1">Uncharacterized protein</fullName>
    </submittedName>
</protein>
<evidence type="ECO:0000313" key="2">
    <source>
        <dbReference type="Proteomes" id="UP001138500"/>
    </source>
</evidence>
<dbReference type="AlphaFoldDB" id="A0A9W7W1V2"/>
<gene>
    <name evidence="1" type="ORF">Tdes44962_MAKER03393</name>
</gene>
<proteinExistence type="predicted"/>
<organism evidence="1 2">
    <name type="scientific">Teratosphaeria destructans</name>
    <dbReference type="NCBI Taxonomy" id="418781"/>
    <lineage>
        <taxon>Eukaryota</taxon>
        <taxon>Fungi</taxon>
        <taxon>Dikarya</taxon>
        <taxon>Ascomycota</taxon>
        <taxon>Pezizomycotina</taxon>
        <taxon>Dothideomycetes</taxon>
        <taxon>Dothideomycetidae</taxon>
        <taxon>Mycosphaerellales</taxon>
        <taxon>Teratosphaeriaceae</taxon>
        <taxon>Teratosphaeria</taxon>
    </lineage>
</organism>
<accession>A0A9W7W1V2</accession>
<name>A0A9W7W1V2_9PEZI</name>
<reference evidence="1 2" key="2">
    <citation type="journal article" date="2021" name="Curr. Genet.">
        <title>Genetic response to nitrogen starvation in the aggressive Eucalyptus foliar pathogen Teratosphaeria destructans.</title>
        <authorList>
            <person name="Havenga M."/>
            <person name="Wingfield B.D."/>
            <person name="Wingfield M.J."/>
            <person name="Dreyer L.L."/>
            <person name="Roets F."/>
            <person name="Aylward J."/>
        </authorList>
    </citation>
    <scope>NUCLEOTIDE SEQUENCE [LARGE SCALE GENOMIC DNA]</scope>
    <source>
        <strain evidence="1">CMW44962</strain>
    </source>
</reference>
<keyword evidence="2" id="KW-1185">Reference proteome</keyword>
<reference evidence="1 2" key="1">
    <citation type="journal article" date="2018" name="IMA Fungus">
        <title>IMA Genome-F 10: Nine draft genome sequences of Claviceps purpurea s.lat., including C. arundinis, C. humidiphila, and C. cf. spartinae, pseudomolecules for the pitch canker pathogen Fusarium circinatum, draft genome of Davidsoniella eucalypti, Grosmannia galeiformis, Quambalaria eucalypti, and Teratosphaeria destructans.</title>
        <authorList>
            <person name="Wingfield B.D."/>
            <person name="Liu M."/>
            <person name="Nguyen H.D."/>
            <person name="Lane F.A."/>
            <person name="Morgan S.W."/>
            <person name="De Vos L."/>
            <person name="Wilken P.M."/>
            <person name="Duong T.A."/>
            <person name="Aylward J."/>
            <person name="Coetzee M.P."/>
            <person name="Dadej K."/>
            <person name="De Beer Z.W."/>
            <person name="Findlay W."/>
            <person name="Havenga M."/>
            <person name="Kolarik M."/>
            <person name="Menzies J.G."/>
            <person name="Naidoo K."/>
            <person name="Pochopski O."/>
            <person name="Shoukouhi P."/>
            <person name="Santana Q.C."/>
            <person name="Seifert K.A."/>
            <person name="Soal N."/>
            <person name="Steenkamp E.T."/>
            <person name="Tatham C.T."/>
            <person name="van der Nest M.A."/>
            <person name="Wingfield M.J."/>
        </authorList>
    </citation>
    <scope>NUCLEOTIDE SEQUENCE [LARGE SCALE GENOMIC DNA]</scope>
    <source>
        <strain evidence="1">CMW44962</strain>
    </source>
</reference>
<comment type="caution">
    <text evidence="1">The sequence shown here is derived from an EMBL/GenBank/DDBJ whole genome shotgun (WGS) entry which is preliminary data.</text>
</comment>
<dbReference type="EMBL" id="RIBY02001967">
    <property type="protein sequence ID" value="KAH9826689.1"/>
    <property type="molecule type" value="Genomic_DNA"/>
</dbReference>